<organism evidence="3 4">
    <name type="scientific">Streptomyces purpureus</name>
    <dbReference type="NCBI Taxonomy" id="1951"/>
    <lineage>
        <taxon>Bacteria</taxon>
        <taxon>Bacillati</taxon>
        <taxon>Actinomycetota</taxon>
        <taxon>Actinomycetes</taxon>
        <taxon>Kitasatosporales</taxon>
        <taxon>Streptomycetaceae</taxon>
        <taxon>Streptomyces</taxon>
    </lineage>
</organism>
<accession>A0A918GYN7</accession>
<evidence type="ECO:0008006" key="5">
    <source>
        <dbReference type="Google" id="ProtNLM"/>
    </source>
</evidence>
<dbReference type="Proteomes" id="UP000619486">
    <property type="component" value="Unassembled WGS sequence"/>
</dbReference>
<dbReference type="EMBL" id="BMQQ01000001">
    <property type="protein sequence ID" value="GGT15919.1"/>
    <property type="molecule type" value="Genomic_DNA"/>
</dbReference>
<evidence type="ECO:0000313" key="3">
    <source>
        <dbReference type="EMBL" id="GGT15919.1"/>
    </source>
</evidence>
<evidence type="ECO:0000256" key="1">
    <source>
        <dbReference type="SAM" id="MobiDB-lite"/>
    </source>
</evidence>
<proteinExistence type="predicted"/>
<feature type="region of interest" description="Disordered" evidence="1">
    <location>
        <begin position="1"/>
        <end position="28"/>
    </location>
</feature>
<sequence>MQPDVTSEQEPDAPDQAPPPTSRSGGRATLRGDLRAALPEAGAAVGVTVAVFLLLYARMRSGTSATVAVMPFMADPDTFWMYLLSQAFGWSGLLWAWGTVMLGLLRSGPGAGRPRIPRSVLERWHRTSSLTTMALMAAHALMFAAELVRYDAGTAWLPRLWGRSRTVSSPAGTTREPADWPSRSAWARCISPFPWACSSTSGTASARTPGAGCTGS</sequence>
<name>A0A918GYN7_9ACTN</name>
<reference evidence="3" key="1">
    <citation type="journal article" date="2014" name="Int. J. Syst. Evol. Microbiol.">
        <title>Complete genome sequence of Corynebacterium casei LMG S-19264T (=DSM 44701T), isolated from a smear-ripened cheese.</title>
        <authorList>
            <consortium name="US DOE Joint Genome Institute (JGI-PGF)"/>
            <person name="Walter F."/>
            <person name="Albersmeier A."/>
            <person name="Kalinowski J."/>
            <person name="Ruckert C."/>
        </authorList>
    </citation>
    <scope>NUCLEOTIDE SEQUENCE</scope>
    <source>
        <strain evidence="3">JCM 3172</strain>
    </source>
</reference>
<keyword evidence="2" id="KW-0472">Membrane</keyword>
<feature type="transmembrane region" description="Helical" evidence="2">
    <location>
        <begin position="37"/>
        <end position="59"/>
    </location>
</feature>
<feature type="transmembrane region" description="Helical" evidence="2">
    <location>
        <begin position="79"/>
        <end position="105"/>
    </location>
</feature>
<keyword evidence="2" id="KW-0812">Transmembrane</keyword>
<gene>
    <name evidence="3" type="ORF">GCM10014713_05970</name>
</gene>
<evidence type="ECO:0000256" key="2">
    <source>
        <dbReference type="SAM" id="Phobius"/>
    </source>
</evidence>
<dbReference type="AlphaFoldDB" id="A0A918GYN7"/>
<keyword evidence="4" id="KW-1185">Reference proteome</keyword>
<protein>
    <recommendedName>
        <fullName evidence="5">Ferric oxidoreductase domain-containing protein</fullName>
    </recommendedName>
</protein>
<comment type="caution">
    <text evidence="3">The sequence shown here is derived from an EMBL/GenBank/DDBJ whole genome shotgun (WGS) entry which is preliminary data.</text>
</comment>
<reference evidence="3" key="2">
    <citation type="submission" date="2020-09" db="EMBL/GenBank/DDBJ databases">
        <authorList>
            <person name="Sun Q."/>
            <person name="Ohkuma M."/>
        </authorList>
    </citation>
    <scope>NUCLEOTIDE SEQUENCE</scope>
    <source>
        <strain evidence="3">JCM 3172</strain>
    </source>
</reference>
<keyword evidence="2" id="KW-1133">Transmembrane helix</keyword>
<evidence type="ECO:0000313" key="4">
    <source>
        <dbReference type="Proteomes" id="UP000619486"/>
    </source>
</evidence>